<dbReference type="AlphaFoldDB" id="A0A6J6ENW8"/>
<dbReference type="EMBL" id="CAEZSR010000135">
    <property type="protein sequence ID" value="CAB4578301.1"/>
    <property type="molecule type" value="Genomic_DNA"/>
</dbReference>
<dbReference type="NCBIfam" id="NF047719">
    <property type="entry name" value="SCO6745_fam_HTH"/>
    <property type="match status" value="1"/>
</dbReference>
<sequence>MDTDWIEVSRRAALASHRLIGWIFWDPTAIANYAALGVPDGRGYYIASRAAPLAAAGHQAVTAAFGSIHPDFVRFALDLCAQHTTFEAAADARDRAVSEGLRRHVPEVVDELGTFAGELWEAADVSPSAGRVCFAAHRQWPRPTHDDALSAWLALNCIREWRGDVHWAVQVADGLSGTAAGLLDGAWRDYPDDWLPRSRGANDEMLRTALDELAARGFVTDGRVNDAGVRHRQELEDRLDALTVAPWRHLGADRTLRLVELVRPVADRLLQIVDETAGPNWMPAARLRRSAAARPVSL</sequence>
<dbReference type="InterPro" id="IPR054058">
    <property type="entry name" value="HTH_67"/>
</dbReference>
<dbReference type="Pfam" id="PF21863">
    <property type="entry name" value="HTH_67"/>
    <property type="match status" value="1"/>
</dbReference>
<proteinExistence type="predicted"/>
<protein>
    <submittedName>
        <fullName evidence="1">Unannotated protein</fullName>
    </submittedName>
</protein>
<accession>A0A6J6ENW8</accession>
<name>A0A6J6ENW8_9ZZZZ</name>
<organism evidence="1">
    <name type="scientific">freshwater metagenome</name>
    <dbReference type="NCBI Taxonomy" id="449393"/>
    <lineage>
        <taxon>unclassified sequences</taxon>
        <taxon>metagenomes</taxon>
        <taxon>ecological metagenomes</taxon>
    </lineage>
</organism>
<gene>
    <name evidence="1" type="ORF">UFOPK1493_02872</name>
</gene>
<reference evidence="1" key="1">
    <citation type="submission" date="2020-05" db="EMBL/GenBank/DDBJ databases">
        <authorList>
            <person name="Chiriac C."/>
            <person name="Salcher M."/>
            <person name="Ghai R."/>
            <person name="Kavagutti S V."/>
        </authorList>
    </citation>
    <scope>NUCLEOTIDE SEQUENCE</scope>
</reference>
<evidence type="ECO:0000313" key="1">
    <source>
        <dbReference type="EMBL" id="CAB4578301.1"/>
    </source>
</evidence>